<gene>
    <name evidence="10" type="primary">LOC117640216</name>
</gene>
<evidence type="ECO:0000313" key="10">
    <source>
        <dbReference type="RefSeq" id="XP_034232430.1"/>
    </source>
</evidence>
<protein>
    <submittedName>
        <fullName evidence="10">Phosphatidylinositol N-acetylglucosaminyltransferase subunit C</fullName>
    </submittedName>
</protein>
<dbReference type="GO" id="GO:0006506">
    <property type="term" value="P:GPI anchor biosynthetic process"/>
    <property type="evidence" value="ECO:0007669"/>
    <property type="project" value="UniProtKB-UniPathway"/>
</dbReference>
<dbReference type="RefSeq" id="XP_034232430.1">
    <property type="nucleotide sequence ID" value="XM_034376539.1"/>
</dbReference>
<name>A0A6P8Y754_THRPL</name>
<feature type="transmembrane region" description="Helical" evidence="8">
    <location>
        <begin position="124"/>
        <end position="142"/>
    </location>
</feature>
<dbReference type="Proteomes" id="UP000515158">
    <property type="component" value="Unplaced"/>
</dbReference>
<dbReference type="PANTHER" id="PTHR12982">
    <property type="entry name" value="PHOSPHATIDYLINOSITOL GLYCAN, CLASS C"/>
    <property type="match status" value="1"/>
</dbReference>
<dbReference type="GeneID" id="117640216"/>
<dbReference type="UniPathway" id="UPA00196"/>
<keyword evidence="5 8" id="KW-0812">Transmembrane</keyword>
<dbReference type="PIRSF" id="PIRSF016104">
    <property type="entry name" value="GPI2"/>
    <property type="match status" value="1"/>
</dbReference>
<feature type="transmembrane region" description="Helical" evidence="8">
    <location>
        <begin position="248"/>
        <end position="266"/>
    </location>
</feature>
<evidence type="ECO:0000256" key="4">
    <source>
        <dbReference type="ARBA" id="ARBA00022502"/>
    </source>
</evidence>
<dbReference type="AlphaFoldDB" id="A0A6P8Y754"/>
<dbReference type="PANTHER" id="PTHR12982:SF0">
    <property type="entry name" value="PHOSPHATIDYLINOSITOL N-ACETYLGLUCOSAMINYLTRANSFERASE SUBUNIT C"/>
    <property type="match status" value="1"/>
</dbReference>
<dbReference type="OrthoDB" id="196709at2759"/>
<dbReference type="InParanoid" id="A0A6P8Y754"/>
<keyword evidence="4" id="KW-0337">GPI-anchor biosynthesis</keyword>
<evidence type="ECO:0000313" key="9">
    <source>
        <dbReference type="Proteomes" id="UP000515158"/>
    </source>
</evidence>
<keyword evidence="9" id="KW-1185">Reference proteome</keyword>
<dbReference type="GO" id="GO:0000506">
    <property type="term" value="C:glycosylphosphatidylinositol-N-acetylglucosaminyltransferase (GPI-GnT) complex"/>
    <property type="evidence" value="ECO:0007669"/>
    <property type="project" value="TreeGrafter"/>
</dbReference>
<keyword evidence="6 8" id="KW-1133">Transmembrane helix</keyword>
<accession>A0A6P8Y754</accession>
<comment type="subcellular location">
    <subcellularLocation>
        <location evidence="1">Membrane</location>
        <topology evidence="1">Multi-pass membrane protein</topology>
    </subcellularLocation>
</comment>
<keyword evidence="10" id="KW-0328">Glycosyltransferase</keyword>
<reference evidence="10" key="1">
    <citation type="submission" date="2025-08" db="UniProtKB">
        <authorList>
            <consortium name="RefSeq"/>
        </authorList>
    </citation>
    <scope>IDENTIFICATION</scope>
    <source>
        <tissue evidence="10">Total insect</tissue>
    </source>
</reference>
<keyword evidence="10" id="KW-0808">Transferase</keyword>
<evidence type="ECO:0000256" key="1">
    <source>
        <dbReference type="ARBA" id="ARBA00004141"/>
    </source>
</evidence>
<evidence type="ECO:0000256" key="6">
    <source>
        <dbReference type="ARBA" id="ARBA00022989"/>
    </source>
</evidence>
<feature type="transmembrane region" description="Helical" evidence="8">
    <location>
        <begin position="200"/>
        <end position="218"/>
    </location>
</feature>
<evidence type="ECO:0000256" key="2">
    <source>
        <dbReference type="ARBA" id="ARBA00004687"/>
    </source>
</evidence>
<evidence type="ECO:0000256" key="8">
    <source>
        <dbReference type="SAM" id="Phobius"/>
    </source>
</evidence>
<feature type="transmembrane region" description="Helical" evidence="8">
    <location>
        <begin position="225"/>
        <end position="242"/>
    </location>
</feature>
<proteinExistence type="inferred from homology"/>
<evidence type="ECO:0000256" key="5">
    <source>
        <dbReference type="ARBA" id="ARBA00022692"/>
    </source>
</evidence>
<organism evidence="10">
    <name type="scientific">Thrips palmi</name>
    <name type="common">Melon thrips</name>
    <dbReference type="NCBI Taxonomy" id="161013"/>
    <lineage>
        <taxon>Eukaryota</taxon>
        <taxon>Metazoa</taxon>
        <taxon>Ecdysozoa</taxon>
        <taxon>Arthropoda</taxon>
        <taxon>Hexapoda</taxon>
        <taxon>Insecta</taxon>
        <taxon>Pterygota</taxon>
        <taxon>Neoptera</taxon>
        <taxon>Paraneoptera</taxon>
        <taxon>Thysanoptera</taxon>
        <taxon>Terebrantia</taxon>
        <taxon>Thripoidea</taxon>
        <taxon>Thripidae</taxon>
        <taxon>Thrips</taxon>
    </lineage>
</organism>
<dbReference type="CTD" id="38410"/>
<dbReference type="InterPro" id="IPR009450">
    <property type="entry name" value="Plno_GlcNAc_GPI2"/>
</dbReference>
<feature type="transmembrane region" description="Helical" evidence="8">
    <location>
        <begin position="85"/>
        <end position="103"/>
    </location>
</feature>
<comment type="similarity">
    <text evidence="3">Belongs to the PIGC family.</text>
</comment>
<dbReference type="FunCoup" id="A0A6P8Y754">
    <property type="interactions" value="1423"/>
</dbReference>
<evidence type="ECO:0000256" key="7">
    <source>
        <dbReference type="ARBA" id="ARBA00023136"/>
    </source>
</evidence>
<feature type="transmembrane region" description="Helical" evidence="8">
    <location>
        <begin position="61"/>
        <end position="79"/>
    </location>
</feature>
<sequence>MARTKGSGKSTAPKKPWKKILYGSREYPDNYTDSSFLQELRTNVHVHTVSFREAILGAGRVTNAICIVVLFSIVFVYLYNQLVDANTVFVYSCAGSILGYLWYRSQSDFQNGYWTCFYRDARMVAIFLSVGFASSPILKTLTETISTDTIYAMTVFMMLLHLCFKDYGVSPALVSSSLSFNAAIFGSICLASRLASSFHAFVLLSLSVEAFVLLPLLMVEAGRSLCILILVISVTIGALWSLSPPMTVFFVLLICFVNLICPIWFLKWQIHKENIYGPWDEAVVEDADNIVS</sequence>
<dbReference type="GO" id="GO:0016757">
    <property type="term" value="F:glycosyltransferase activity"/>
    <property type="evidence" value="ECO:0007669"/>
    <property type="project" value="UniProtKB-KW"/>
</dbReference>
<comment type="pathway">
    <text evidence="2">Glycolipid biosynthesis; glycosylphosphatidylinositol-anchor biosynthesis.</text>
</comment>
<dbReference type="KEGG" id="tpal:117640216"/>
<evidence type="ECO:0000256" key="3">
    <source>
        <dbReference type="ARBA" id="ARBA00008321"/>
    </source>
</evidence>
<keyword evidence="7 8" id="KW-0472">Membrane</keyword>
<dbReference type="Pfam" id="PF06432">
    <property type="entry name" value="GPI2"/>
    <property type="match status" value="1"/>
</dbReference>